<keyword evidence="1" id="KW-0472">Membrane</keyword>
<feature type="transmembrane region" description="Helical" evidence="1">
    <location>
        <begin position="68"/>
        <end position="92"/>
    </location>
</feature>
<proteinExistence type="predicted"/>
<feature type="transmembrane region" description="Helical" evidence="1">
    <location>
        <begin position="208"/>
        <end position="224"/>
    </location>
</feature>
<evidence type="ECO:0008006" key="4">
    <source>
        <dbReference type="Google" id="ProtNLM"/>
    </source>
</evidence>
<protein>
    <recommendedName>
        <fullName evidence="4">Glycosyltransferase RgtA/B/C/D-like domain-containing protein</fullName>
    </recommendedName>
</protein>
<comment type="caution">
    <text evidence="2">The sequence shown here is derived from an EMBL/GenBank/DDBJ whole genome shotgun (WGS) entry which is preliminary data.</text>
</comment>
<feature type="transmembrane region" description="Helical" evidence="1">
    <location>
        <begin position="112"/>
        <end position="145"/>
    </location>
</feature>
<dbReference type="AlphaFoldDB" id="A0A1F5DEL6"/>
<evidence type="ECO:0000313" key="2">
    <source>
        <dbReference type="EMBL" id="OGD53642.1"/>
    </source>
</evidence>
<feature type="transmembrane region" description="Helical" evidence="1">
    <location>
        <begin position="33"/>
        <end position="56"/>
    </location>
</feature>
<keyword evidence="1" id="KW-1133">Transmembrane helix</keyword>
<feature type="transmembrane region" description="Helical" evidence="1">
    <location>
        <begin position="276"/>
        <end position="296"/>
    </location>
</feature>
<evidence type="ECO:0000313" key="3">
    <source>
        <dbReference type="Proteomes" id="UP000178758"/>
    </source>
</evidence>
<evidence type="ECO:0000256" key="1">
    <source>
        <dbReference type="SAM" id="Phobius"/>
    </source>
</evidence>
<organism evidence="2 3">
    <name type="scientific">Candidatus Beckwithbacteria bacterium RBG_13_35_6</name>
    <dbReference type="NCBI Taxonomy" id="1797456"/>
    <lineage>
        <taxon>Bacteria</taxon>
        <taxon>Candidatus Beckwithiibacteriota</taxon>
    </lineage>
</organism>
<name>A0A1F5DEL6_9BACT</name>
<dbReference type="EMBL" id="MEZJ01000029">
    <property type="protein sequence ID" value="OGD53642.1"/>
    <property type="molecule type" value="Genomic_DNA"/>
</dbReference>
<gene>
    <name evidence="2" type="ORF">A3J78_01795</name>
</gene>
<feature type="transmembrane region" description="Helical" evidence="1">
    <location>
        <begin position="165"/>
        <end position="196"/>
    </location>
</feature>
<accession>A0A1F5DEL6</accession>
<dbReference type="Proteomes" id="UP000178758">
    <property type="component" value="Unassembled WGS sequence"/>
</dbReference>
<keyword evidence="1" id="KW-0812">Transmembrane</keyword>
<sequence length="504" mass="58831">MYPAQTSLIPIHIALARFLENEGIQAIFSNYPYWYLGTTPFRFLTGPIMPGLLVLLHKALPFLNLFEIFYFILIASFLIGGVGVFIFIKSLIDTNTATKITNGKKEQFGNRLALLSALLFMFFPIALLLFSFSDGVHIIAFNLLPLVLWQYTRLLKKQRNLKNELFLIITITFVTLTDTLMINTLVMGMLITLFSIKGWQRIEANIKYSLKILIFALLLATWWYTPAYWWQILVAPSFSGKPLFAVIGQLAKLFPVVLALFLALFSGKLIKLKQPAVKFCFSWLFVFGFLTLMRFIADPDFWLDWTAYSIELQFGFSIFGGLLINKWFCLDKYQKLKIKNKNDISKIKSILSLVCIFAFYFLIFTIVFKTYVLDYMRRNIEDSIEYKIGKKLSEVIKEDQKVFLSGTTVFWLNAFFDIRQVRGGNDRVSVNSDWRKAAWEIREGLDVQKSLKWLKELRVNWLVVHTSSSLEYYHDFKNWQKFEKVKEFEKVFEDKGDIIYSLKE</sequence>
<feature type="transmembrane region" description="Helical" evidence="1">
    <location>
        <begin position="244"/>
        <end position="264"/>
    </location>
</feature>
<feature type="transmembrane region" description="Helical" evidence="1">
    <location>
        <begin position="350"/>
        <end position="372"/>
    </location>
</feature>
<feature type="transmembrane region" description="Helical" evidence="1">
    <location>
        <begin position="308"/>
        <end position="329"/>
    </location>
</feature>
<reference evidence="2 3" key="1">
    <citation type="journal article" date="2016" name="Nat. Commun.">
        <title>Thousands of microbial genomes shed light on interconnected biogeochemical processes in an aquifer system.</title>
        <authorList>
            <person name="Anantharaman K."/>
            <person name="Brown C.T."/>
            <person name="Hug L.A."/>
            <person name="Sharon I."/>
            <person name="Castelle C.J."/>
            <person name="Probst A.J."/>
            <person name="Thomas B.C."/>
            <person name="Singh A."/>
            <person name="Wilkins M.J."/>
            <person name="Karaoz U."/>
            <person name="Brodie E.L."/>
            <person name="Williams K.H."/>
            <person name="Hubbard S.S."/>
            <person name="Banfield J.F."/>
        </authorList>
    </citation>
    <scope>NUCLEOTIDE SEQUENCE [LARGE SCALE GENOMIC DNA]</scope>
</reference>